<evidence type="ECO:0008006" key="4">
    <source>
        <dbReference type="Google" id="ProtNLM"/>
    </source>
</evidence>
<dbReference type="Gene3D" id="3.30.420.10">
    <property type="entry name" value="Ribonuclease H-like superfamily/Ribonuclease H"/>
    <property type="match status" value="1"/>
</dbReference>
<protein>
    <recommendedName>
        <fullName evidence="4">Transposase</fullName>
    </recommendedName>
</protein>
<organism evidence="2 3">
    <name type="scientific">Cordylochernes scorpioides</name>
    <dbReference type="NCBI Taxonomy" id="51811"/>
    <lineage>
        <taxon>Eukaryota</taxon>
        <taxon>Metazoa</taxon>
        <taxon>Ecdysozoa</taxon>
        <taxon>Arthropoda</taxon>
        <taxon>Chelicerata</taxon>
        <taxon>Arachnida</taxon>
        <taxon>Pseudoscorpiones</taxon>
        <taxon>Cheliferoidea</taxon>
        <taxon>Chernetidae</taxon>
        <taxon>Cordylochernes</taxon>
    </lineage>
</organism>
<feature type="region of interest" description="Disordered" evidence="1">
    <location>
        <begin position="168"/>
        <end position="190"/>
    </location>
</feature>
<keyword evidence="3" id="KW-1185">Reference proteome</keyword>
<name>A0ABY6KVM6_9ARAC</name>
<evidence type="ECO:0000313" key="2">
    <source>
        <dbReference type="EMBL" id="UYV72925.1"/>
    </source>
</evidence>
<dbReference type="InterPro" id="IPR001888">
    <property type="entry name" value="Transposase_1"/>
</dbReference>
<sequence>MVWKKPEESAPKKVKVTISAGKVMAIVFWDCKGVLLVDYLPPNTTVNACEVLRSPVKIVERDDNPFSRDHYKDDAIWAHRVEASVKESTQKKRHVFSYPAHKNTMGSQMTRLKSGNQRLLFSWEDRTGACPSCSVPVMCSIRFPFLQALGFDSTEESFLSSWVADSLASGRPRAPDFARESGSSFPGIPM</sequence>
<evidence type="ECO:0000256" key="1">
    <source>
        <dbReference type="SAM" id="MobiDB-lite"/>
    </source>
</evidence>
<dbReference type="InterPro" id="IPR036397">
    <property type="entry name" value="RNaseH_sf"/>
</dbReference>
<evidence type="ECO:0000313" key="3">
    <source>
        <dbReference type="Proteomes" id="UP001235939"/>
    </source>
</evidence>
<proteinExistence type="predicted"/>
<gene>
    <name evidence="2" type="ORF">LAZ67_10001194</name>
</gene>
<dbReference type="Pfam" id="PF01359">
    <property type="entry name" value="Transposase_1"/>
    <property type="match status" value="1"/>
</dbReference>
<accession>A0ABY6KVM6</accession>
<dbReference type="Proteomes" id="UP001235939">
    <property type="component" value="Chromosome 10"/>
</dbReference>
<reference evidence="2 3" key="1">
    <citation type="submission" date="2022-01" db="EMBL/GenBank/DDBJ databases">
        <title>A chromosomal length assembly of Cordylochernes scorpioides.</title>
        <authorList>
            <person name="Zeh D."/>
            <person name="Zeh J."/>
        </authorList>
    </citation>
    <scope>NUCLEOTIDE SEQUENCE [LARGE SCALE GENOMIC DNA]</scope>
    <source>
        <strain evidence="2">IN4F17</strain>
        <tissue evidence="2">Whole Body</tissue>
    </source>
</reference>
<dbReference type="EMBL" id="CP092872">
    <property type="protein sequence ID" value="UYV72925.1"/>
    <property type="molecule type" value="Genomic_DNA"/>
</dbReference>